<name>A0ABW2JC29_9ACTN</name>
<evidence type="ECO:0000313" key="2">
    <source>
        <dbReference type="Proteomes" id="UP001596523"/>
    </source>
</evidence>
<evidence type="ECO:0000313" key="1">
    <source>
        <dbReference type="EMBL" id="MFC7303254.1"/>
    </source>
</evidence>
<organism evidence="1 2">
    <name type="scientific">Streptomyces monticola</name>
    <dbReference type="NCBI Taxonomy" id="2666263"/>
    <lineage>
        <taxon>Bacteria</taxon>
        <taxon>Bacillati</taxon>
        <taxon>Actinomycetota</taxon>
        <taxon>Actinomycetes</taxon>
        <taxon>Kitasatosporales</taxon>
        <taxon>Streptomycetaceae</taxon>
        <taxon>Streptomyces</taxon>
    </lineage>
</organism>
<protein>
    <recommendedName>
        <fullName evidence="3">DUF2180 family protein</fullName>
    </recommendedName>
</protein>
<dbReference type="InterPro" id="IPR011011">
    <property type="entry name" value="Znf_FYVE_PHD"/>
</dbReference>
<accession>A0ABW2JC29</accession>
<comment type="caution">
    <text evidence="1">The sequence shown here is derived from an EMBL/GenBank/DDBJ whole genome shotgun (WGS) entry which is preliminary data.</text>
</comment>
<reference evidence="2" key="1">
    <citation type="journal article" date="2019" name="Int. J. Syst. Evol. Microbiol.">
        <title>The Global Catalogue of Microorganisms (GCM) 10K type strain sequencing project: providing services to taxonomists for standard genome sequencing and annotation.</title>
        <authorList>
            <consortium name="The Broad Institute Genomics Platform"/>
            <consortium name="The Broad Institute Genome Sequencing Center for Infectious Disease"/>
            <person name="Wu L."/>
            <person name="Ma J."/>
        </authorList>
    </citation>
    <scope>NUCLEOTIDE SEQUENCE [LARGE SCALE GENOMIC DNA]</scope>
    <source>
        <strain evidence="2">SYNS20</strain>
    </source>
</reference>
<keyword evidence="2" id="KW-1185">Reference proteome</keyword>
<proteinExistence type="predicted"/>
<dbReference type="EMBL" id="JBHTCF010000001">
    <property type="protein sequence ID" value="MFC7303254.1"/>
    <property type="molecule type" value="Genomic_DNA"/>
</dbReference>
<gene>
    <name evidence="1" type="ORF">ACFQVC_03375</name>
</gene>
<dbReference type="RefSeq" id="WP_381826197.1">
    <property type="nucleotide sequence ID" value="NZ_JBHTCF010000001.1"/>
</dbReference>
<dbReference type="Proteomes" id="UP001596523">
    <property type="component" value="Unassembled WGS sequence"/>
</dbReference>
<evidence type="ECO:0008006" key="3">
    <source>
        <dbReference type="Google" id="ProtNLM"/>
    </source>
</evidence>
<sequence length="91" mass="9432">MVSGRPVLGSPGEGSAMHCFDCAKDKRVVVALAVCRHCGAAVCEQHARVAEVAAQRPAGLAPGVPVRATRLMTCGVCREPERPGGRVTHAT</sequence>
<dbReference type="SUPFAM" id="SSF57903">
    <property type="entry name" value="FYVE/PHD zinc finger"/>
    <property type="match status" value="1"/>
</dbReference>